<evidence type="ECO:0000256" key="3">
    <source>
        <dbReference type="ARBA" id="ARBA00022676"/>
    </source>
</evidence>
<dbReference type="PANTHER" id="PTHR11214">
    <property type="entry name" value="BETA-1,3-N-ACETYLGLUCOSAMINYLTRANSFERASE"/>
    <property type="match status" value="1"/>
</dbReference>
<evidence type="ECO:0000256" key="8">
    <source>
        <dbReference type="ARBA" id="ARBA00023034"/>
    </source>
</evidence>
<dbReference type="Gene3D" id="3.90.550.50">
    <property type="match status" value="1"/>
</dbReference>
<dbReference type="GO" id="GO:0016262">
    <property type="term" value="F:protein N-acetylglucosaminyltransferase activity"/>
    <property type="evidence" value="ECO:0007669"/>
    <property type="project" value="TreeGrafter"/>
</dbReference>
<evidence type="ECO:0000313" key="12">
    <source>
        <dbReference type="Ensembl" id="ENSECRP00000003980.1"/>
    </source>
</evidence>
<accession>A0A8C4RMV6</accession>
<dbReference type="Proteomes" id="UP000694620">
    <property type="component" value="Chromosome 6"/>
</dbReference>
<dbReference type="Ensembl" id="ENSECRT00000004043.1">
    <property type="protein sequence ID" value="ENSECRP00000003980.1"/>
    <property type="gene ID" value="ENSECRG00000002719.1"/>
</dbReference>
<name>A0A8C4RMV6_ERPCA</name>
<keyword evidence="6" id="KW-0735">Signal-anchor</keyword>
<evidence type="ECO:0000313" key="13">
    <source>
        <dbReference type="Proteomes" id="UP000694620"/>
    </source>
</evidence>
<keyword evidence="8 10" id="KW-0333">Golgi apparatus</keyword>
<proteinExistence type="inferred from homology"/>
<dbReference type="PANTHER" id="PTHR11214:SF387">
    <property type="entry name" value="HEXOSYLTRANSFERASE"/>
    <property type="match status" value="1"/>
</dbReference>
<dbReference type="GeneTree" id="ENSGT00940000167212"/>
<dbReference type="EC" id="2.4.1.-" evidence="10"/>
<keyword evidence="3 10" id="KW-0328">Glycosyltransferase</keyword>
<dbReference type="GO" id="GO:0006493">
    <property type="term" value="P:protein O-linked glycosylation"/>
    <property type="evidence" value="ECO:0007669"/>
    <property type="project" value="TreeGrafter"/>
</dbReference>
<keyword evidence="11" id="KW-0732">Signal</keyword>
<feature type="signal peptide" evidence="11">
    <location>
        <begin position="1"/>
        <end position="22"/>
    </location>
</feature>
<keyword evidence="4" id="KW-0808">Transferase</keyword>
<dbReference type="InterPro" id="IPR002659">
    <property type="entry name" value="Glyco_trans_31"/>
</dbReference>
<reference evidence="12" key="1">
    <citation type="submission" date="2021-06" db="EMBL/GenBank/DDBJ databases">
        <authorList>
            <consortium name="Wellcome Sanger Institute Data Sharing"/>
        </authorList>
    </citation>
    <scope>NUCLEOTIDE SEQUENCE [LARGE SCALE GENOMIC DNA]</scope>
</reference>
<evidence type="ECO:0000256" key="10">
    <source>
        <dbReference type="RuleBase" id="RU363063"/>
    </source>
</evidence>
<reference evidence="12" key="2">
    <citation type="submission" date="2025-08" db="UniProtKB">
        <authorList>
            <consortium name="Ensembl"/>
        </authorList>
    </citation>
    <scope>IDENTIFICATION</scope>
</reference>
<evidence type="ECO:0000256" key="7">
    <source>
        <dbReference type="ARBA" id="ARBA00022989"/>
    </source>
</evidence>
<keyword evidence="7" id="KW-1133">Transmembrane helix</keyword>
<sequence length="349" mass="40670">MKFFLKAWVCLFLFCILLVILAMYSVSNVNEIDSVVDHKSLMSLQFLWSNITMKRDFQILNDGKYVYTLDLRQYREEFPYLQDYKCNKVSEPKNLCTRSAGFVNLILAIKSYPGSFDRRHALRKTWAQPQVIEDFLINPVFLMATTSNHTEMILVEKEMLKYQDIILWDFMESHANLSLKELCFLEWMIHCPSCDDDEFVYPPAIVKFLKRTPDASSFIHGNLRVHTEVLRKGKYRISYQLYSMDVLPTFVSGAGFIIPGILIPSLYRAATVLPVFPLDDVYFGFLAIKANINLKHGHGFYCWGLKFDACKYRNALLVHSLFEYDEKGMSPEQLLDVWEKVITKQNCTD</sequence>
<dbReference type="AlphaFoldDB" id="A0A8C4RMV6"/>
<keyword evidence="9" id="KW-0472">Membrane</keyword>
<evidence type="ECO:0000256" key="5">
    <source>
        <dbReference type="ARBA" id="ARBA00022692"/>
    </source>
</evidence>
<reference evidence="12" key="3">
    <citation type="submission" date="2025-09" db="UniProtKB">
        <authorList>
            <consortium name="Ensembl"/>
        </authorList>
    </citation>
    <scope>IDENTIFICATION</scope>
</reference>
<protein>
    <recommendedName>
        <fullName evidence="10">Hexosyltransferase</fullName>
        <ecNumber evidence="10">2.4.1.-</ecNumber>
    </recommendedName>
</protein>
<dbReference type="Pfam" id="PF01762">
    <property type="entry name" value="Galactosyl_T"/>
    <property type="match status" value="1"/>
</dbReference>
<evidence type="ECO:0000256" key="11">
    <source>
        <dbReference type="SAM" id="SignalP"/>
    </source>
</evidence>
<keyword evidence="5" id="KW-0812">Transmembrane</keyword>
<evidence type="ECO:0000256" key="2">
    <source>
        <dbReference type="ARBA" id="ARBA00008661"/>
    </source>
</evidence>
<evidence type="ECO:0000256" key="1">
    <source>
        <dbReference type="ARBA" id="ARBA00004323"/>
    </source>
</evidence>
<organism evidence="12 13">
    <name type="scientific">Erpetoichthys calabaricus</name>
    <name type="common">Rope fish</name>
    <name type="synonym">Calamoichthys calabaricus</name>
    <dbReference type="NCBI Taxonomy" id="27687"/>
    <lineage>
        <taxon>Eukaryota</taxon>
        <taxon>Metazoa</taxon>
        <taxon>Chordata</taxon>
        <taxon>Craniata</taxon>
        <taxon>Vertebrata</taxon>
        <taxon>Euteleostomi</taxon>
        <taxon>Actinopterygii</taxon>
        <taxon>Polypteriformes</taxon>
        <taxon>Polypteridae</taxon>
        <taxon>Erpetoichthys</taxon>
    </lineage>
</organism>
<evidence type="ECO:0000256" key="9">
    <source>
        <dbReference type="ARBA" id="ARBA00023136"/>
    </source>
</evidence>
<keyword evidence="13" id="KW-1185">Reference proteome</keyword>
<evidence type="ECO:0000256" key="6">
    <source>
        <dbReference type="ARBA" id="ARBA00022968"/>
    </source>
</evidence>
<comment type="similarity">
    <text evidence="2 10">Belongs to the glycosyltransferase 31 family.</text>
</comment>
<dbReference type="GO" id="GO:0030311">
    <property type="term" value="P:poly-N-acetyllactosamine biosynthetic process"/>
    <property type="evidence" value="ECO:0007669"/>
    <property type="project" value="TreeGrafter"/>
</dbReference>
<evidence type="ECO:0000256" key="4">
    <source>
        <dbReference type="ARBA" id="ARBA00022679"/>
    </source>
</evidence>
<feature type="chain" id="PRO_5034214922" description="Hexosyltransferase" evidence="11">
    <location>
        <begin position="23"/>
        <end position="349"/>
    </location>
</feature>
<comment type="subcellular location">
    <subcellularLocation>
        <location evidence="1 10">Golgi apparatus membrane</location>
        <topology evidence="1 10">Single-pass type II membrane protein</topology>
    </subcellularLocation>
</comment>
<dbReference type="GO" id="GO:0000139">
    <property type="term" value="C:Golgi membrane"/>
    <property type="evidence" value="ECO:0007669"/>
    <property type="project" value="UniProtKB-SubCell"/>
</dbReference>
<gene>
    <name evidence="12" type="primary">LOC114653952</name>
</gene>